<protein>
    <submittedName>
        <fullName evidence="2">VOC family protein</fullName>
    </submittedName>
</protein>
<dbReference type="RefSeq" id="WP_219287197.1">
    <property type="nucleotide sequence ID" value="NZ_RPHB01000002.1"/>
</dbReference>
<gene>
    <name evidence="2" type="ORF">EGN73_04070</name>
</gene>
<evidence type="ECO:0000259" key="1">
    <source>
        <dbReference type="Pfam" id="PF06983"/>
    </source>
</evidence>
<dbReference type="Proteomes" id="UP000727490">
    <property type="component" value="Unassembled WGS sequence"/>
</dbReference>
<dbReference type="PANTHER" id="PTHR33990">
    <property type="entry name" value="PROTEIN YJDN-RELATED"/>
    <property type="match status" value="1"/>
</dbReference>
<comment type="caution">
    <text evidence="2">The sequence shown here is derived from an EMBL/GenBank/DDBJ whole genome shotgun (WGS) entry which is preliminary data.</text>
</comment>
<sequence length="138" mass="16054">MKTLIAYFTIKGRAEEALKFYQHCFGGEILFIQRFSETSYEVSESYKTKISHAEFKAENIHFYISDGFEKEAVNFGNGIGMTINFDIEEEHQAVFEKLKVEGEVTFELFQTTIDSSLVCVIDKFGIHWYLNYKKNQTS</sequence>
<organism evidence="2 3">
    <name type="scientific">Arthrospiribacter ruber</name>
    <dbReference type="NCBI Taxonomy" id="2487934"/>
    <lineage>
        <taxon>Bacteria</taxon>
        <taxon>Pseudomonadati</taxon>
        <taxon>Bacteroidota</taxon>
        <taxon>Cytophagia</taxon>
        <taxon>Cytophagales</taxon>
        <taxon>Cyclobacteriaceae</taxon>
        <taxon>Arthrospiribacter</taxon>
    </lineage>
</organism>
<dbReference type="InterPro" id="IPR028973">
    <property type="entry name" value="PhnB-like"/>
</dbReference>
<accession>A0A951ISK4</accession>
<dbReference type="PANTHER" id="PTHR33990:SF1">
    <property type="entry name" value="PROTEIN YJDN"/>
    <property type="match status" value="1"/>
</dbReference>
<reference evidence="2 3" key="1">
    <citation type="journal article" date="2020" name="Syst. Appl. Microbiol.">
        <title>Arthrospiribacter ruber gen. nov., sp. nov., a novel bacterium isolated from Arthrospira cultures.</title>
        <authorList>
            <person name="Waleron M."/>
            <person name="Misztak A."/>
            <person name="Waleron M.M."/>
            <person name="Furmaniak M."/>
            <person name="Mrozik A."/>
            <person name="Waleron K."/>
        </authorList>
    </citation>
    <scope>NUCLEOTIDE SEQUENCE [LARGE SCALE GENOMIC DNA]</scope>
    <source>
        <strain evidence="2 3">DPMB0001</strain>
    </source>
</reference>
<evidence type="ECO:0000313" key="2">
    <source>
        <dbReference type="EMBL" id="MBW3466985.1"/>
    </source>
</evidence>
<feature type="domain" description="PhnB-like" evidence="1">
    <location>
        <begin position="8"/>
        <end position="129"/>
    </location>
</feature>
<dbReference type="CDD" id="cd06588">
    <property type="entry name" value="PhnB_like"/>
    <property type="match status" value="1"/>
</dbReference>
<dbReference type="AlphaFoldDB" id="A0A951ISK4"/>
<keyword evidence="3" id="KW-1185">Reference proteome</keyword>
<dbReference type="Pfam" id="PF06983">
    <property type="entry name" value="3-dmu-9_3-mt"/>
    <property type="match status" value="1"/>
</dbReference>
<proteinExistence type="predicted"/>
<dbReference type="EMBL" id="RPHB01000002">
    <property type="protein sequence ID" value="MBW3466985.1"/>
    <property type="molecule type" value="Genomic_DNA"/>
</dbReference>
<evidence type="ECO:0000313" key="3">
    <source>
        <dbReference type="Proteomes" id="UP000727490"/>
    </source>
</evidence>
<name>A0A951ISK4_9BACT</name>